<dbReference type="InterPro" id="IPR011008">
    <property type="entry name" value="Dimeric_a/b-barrel"/>
</dbReference>
<gene>
    <name evidence="1" type="ORF">GCM10007852_40190</name>
</gene>
<dbReference type="SUPFAM" id="SSF54909">
    <property type="entry name" value="Dimeric alpha+beta barrel"/>
    <property type="match status" value="1"/>
</dbReference>
<keyword evidence="2" id="KW-1185">Reference proteome</keyword>
<organism evidence="1 2">
    <name type="scientific">Agaribacter marinus</name>
    <dbReference type="NCBI Taxonomy" id="1431249"/>
    <lineage>
        <taxon>Bacteria</taxon>
        <taxon>Pseudomonadati</taxon>
        <taxon>Pseudomonadota</taxon>
        <taxon>Gammaproteobacteria</taxon>
        <taxon>Alteromonadales</taxon>
        <taxon>Alteromonadaceae</taxon>
        <taxon>Agaribacter</taxon>
    </lineage>
</organism>
<dbReference type="Gene3D" id="3.30.70.100">
    <property type="match status" value="1"/>
</dbReference>
<proteinExistence type="predicted"/>
<evidence type="ECO:0008006" key="3">
    <source>
        <dbReference type="Google" id="ProtNLM"/>
    </source>
</evidence>
<protein>
    <recommendedName>
        <fullName evidence="3">ABM domain-containing protein</fullName>
    </recommendedName>
</protein>
<comment type="caution">
    <text evidence="1">The sequence shown here is derived from an EMBL/GenBank/DDBJ whole genome shotgun (WGS) entry which is preliminary data.</text>
</comment>
<dbReference type="Proteomes" id="UP001156601">
    <property type="component" value="Unassembled WGS sequence"/>
</dbReference>
<evidence type="ECO:0000313" key="2">
    <source>
        <dbReference type="Proteomes" id="UP001156601"/>
    </source>
</evidence>
<dbReference type="AlphaFoldDB" id="A0AA37WJJ7"/>
<accession>A0AA37WJJ7</accession>
<reference evidence="1" key="2">
    <citation type="submission" date="2023-01" db="EMBL/GenBank/DDBJ databases">
        <title>Draft genome sequence of Agaribacter marinus strain NBRC 110023.</title>
        <authorList>
            <person name="Sun Q."/>
            <person name="Mori K."/>
        </authorList>
    </citation>
    <scope>NUCLEOTIDE SEQUENCE</scope>
    <source>
        <strain evidence="1">NBRC 110023</strain>
    </source>
</reference>
<reference evidence="1" key="1">
    <citation type="journal article" date="2014" name="Int. J. Syst. Evol. Microbiol.">
        <title>Complete genome sequence of Corynebacterium casei LMG S-19264T (=DSM 44701T), isolated from a smear-ripened cheese.</title>
        <authorList>
            <consortium name="US DOE Joint Genome Institute (JGI-PGF)"/>
            <person name="Walter F."/>
            <person name="Albersmeier A."/>
            <person name="Kalinowski J."/>
            <person name="Ruckert C."/>
        </authorList>
    </citation>
    <scope>NUCLEOTIDE SEQUENCE</scope>
    <source>
        <strain evidence="1">NBRC 110023</strain>
    </source>
</reference>
<sequence length="98" mass="11379">MSFVAISRVKFPSELKARIHAFGLSMIPLAQRHPGFVSISFHESLESNETMMYWEWESQSHHEACMQSKDWMILMEQSGRLFATEGVEFMVDTYSKLS</sequence>
<name>A0AA37WJJ7_9ALTE</name>
<dbReference type="EMBL" id="BSOT01000020">
    <property type="protein sequence ID" value="GLR73111.1"/>
    <property type="molecule type" value="Genomic_DNA"/>
</dbReference>
<evidence type="ECO:0000313" key="1">
    <source>
        <dbReference type="EMBL" id="GLR73111.1"/>
    </source>
</evidence>
<dbReference type="RefSeq" id="WP_284219539.1">
    <property type="nucleotide sequence ID" value="NZ_BSOT01000020.1"/>
</dbReference>